<evidence type="ECO:0000313" key="2">
    <source>
        <dbReference type="Proteomes" id="UP000436181"/>
    </source>
</evidence>
<dbReference type="EMBL" id="WBZJ01000004">
    <property type="protein sequence ID" value="KAB3519246.1"/>
    <property type="molecule type" value="Genomic_DNA"/>
</dbReference>
<accession>A0ABQ6VBX6</accession>
<reference evidence="1 2" key="1">
    <citation type="submission" date="2019-10" db="EMBL/GenBank/DDBJ databases">
        <title>Corynebacterium sp novel species isolated from the respiratory tract of Marmot.</title>
        <authorList>
            <person name="Zhang G."/>
        </authorList>
    </citation>
    <scope>NUCLEOTIDE SEQUENCE [LARGE SCALE GENOMIC DNA]</scope>
    <source>
        <strain evidence="1 2">336</strain>
    </source>
</reference>
<name>A0ABQ6VBX6_9CORY</name>
<gene>
    <name evidence="1" type="ORF">F8377_09680</name>
</gene>
<organism evidence="1 2">
    <name type="scientific">Corynebacterium zhongnanshanii</name>
    <dbReference type="NCBI Taxonomy" id="2768834"/>
    <lineage>
        <taxon>Bacteria</taxon>
        <taxon>Bacillati</taxon>
        <taxon>Actinomycetota</taxon>
        <taxon>Actinomycetes</taxon>
        <taxon>Mycobacteriales</taxon>
        <taxon>Corynebacteriaceae</taxon>
        <taxon>Corynebacterium</taxon>
    </lineage>
</organism>
<evidence type="ECO:0000313" key="1">
    <source>
        <dbReference type="EMBL" id="KAB3519246.1"/>
    </source>
</evidence>
<comment type="caution">
    <text evidence="1">The sequence shown here is derived from an EMBL/GenBank/DDBJ whole genome shotgun (WGS) entry which is preliminary data.</text>
</comment>
<keyword evidence="2" id="KW-1185">Reference proteome</keyword>
<protein>
    <submittedName>
        <fullName evidence="1">Uncharacterized protein</fullName>
    </submittedName>
</protein>
<dbReference type="Proteomes" id="UP000436181">
    <property type="component" value="Unassembled WGS sequence"/>
</dbReference>
<dbReference type="RefSeq" id="WP_151844881.1">
    <property type="nucleotide sequence ID" value="NZ_WBZJ01000004.1"/>
</dbReference>
<proteinExistence type="predicted"/>
<sequence>MRNNTLDSDTSLVPTWNFSNEVEIPFSDLLPYDMLNDTFVLALKDQYRFCVIMLLEVDIRDNSNVCRGATWQEVARRFKLKLDPTKPFGEAFVAERESTLYSQFERKVIPPDYVDLDVPWQFLRPIMGLPDGGYIIDEGEIPKGVNKRIFNGWAVATAFCTGERMDVEKTRSTLTTACWKASEWLYFVPIDGTRVIICTNLQEQVDEILNEPEIESALLWSPPGTG</sequence>